<dbReference type="Proteomes" id="UP000003465">
    <property type="component" value="Unassembled WGS sequence"/>
</dbReference>
<gene>
    <name evidence="2" type="ORF">PSYMO_33702</name>
</gene>
<evidence type="ECO:0000256" key="1">
    <source>
        <dbReference type="SAM" id="MobiDB-lite"/>
    </source>
</evidence>
<name>A0A656GK45_PSEA0</name>
<comment type="caution">
    <text evidence="2">The sequence shown here is derived from an EMBL/GenBank/DDBJ whole genome shotgun (WGS) entry which is preliminary data.</text>
</comment>
<reference evidence="2 3" key="1">
    <citation type="journal article" date="2011" name="PLoS Pathog.">
        <title>Dynamic evolution of pathogenicity revealed by sequencing and comparative genomics of 19 Pseudomonas syringae isolates.</title>
        <authorList>
            <person name="Baltrus D.A."/>
            <person name="Nishimura M.T."/>
            <person name="Romanchuk A."/>
            <person name="Chang J.H."/>
            <person name="Mukhtar M.S."/>
            <person name="Cherkis K."/>
            <person name="Roach J."/>
            <person name="Grant S.R."/>
            <person name="Jones C.D."/>
            <person name="Dangl J.L."/>
        </authorList>
    </citation>
    <scope>NUCLEOTIDE SEQUENCE [LARGE SCALE GENOMIC DNA]</scope>
    <source>
        <strain evidence="2 3">301020</strain>
    </source>
</reference>
<protein>
    <submittedName>
        <fullName evidence="2">Uncharacterized protein</fullName>
    </submittedName>
</protein>
<accession>A0A656GK45</accession>
<dbReference type="AlphaFoldDB" id="A0A656GK45"/>
<evidence type="ECO:0000313" key="3">
    <source>
        <dbReference type="Proteomes" id="UP000003465"/>
    </source>
</evidence>
<proteinExistence type="predicted"/>
<sequence>MLSTQRASWNQKSDKDQRKLGERDRHHDFQVKHSEYQDKW</sequence>
<organism evidence="2 3">
    <name type="scientific">Pseudomonas amygdali pv. mori str. 301020</name>
    <dbReference type="NCBI Taxonomy" id="629261"/>
    <lineage>
        <taxon>Bacteria</taxon>
        <taxon>Pseudomonadati</taxon>
        <taxon>Pseudomonadota</taxon>
        <taxon>Gammaproteobacteria</taxon>
        <taxon>Pseudomonadales</taxon>
        <taxon>Pseudomonadaceae</taxon>
        <taxon>Pseudomonas</taxon>
        <taxon>Pseudomonas amygdali</taxon>
    </lineage>
</organism>
<feature type="region of interest" description="Disordered" evidence="1">
    <location>
        <begin position="1"/>
        <end position="40"/>
    </location>
</feature>
<evidence type="ECO:0000313" key="2">
    <source>
        <dbReference type="EMBL" id="EGH26118.1"/>
    </source>
</evidence>
<dbReference type="EMBL" id="AEAG01001926">
    <property type="protein sequence ID" value="EGH26118.1"/>
    <property type="molecule type" value="Genomic_DNA"/>
</dbReference>
<feature type="compositionally biased region" description="Basic and acidic residues" evidence="1">
    <location>
        <begin position="12"/>
        <end position="40"/>
    </location>
</feature>
<feature type="compositionally biased region" description="Polar residues" evidence="1">
    <location>
        <begin position="1"/>
        <end position="11"/>
    </location>
</feature>
<feature type="non-terminal residue" evidence="2">
    <location>
        <position position="40"/>
    </location>
</feature>